<dbReference type="CDD" id="cd00130">
    <property type="entry name" value="PAS"/>
    <property type="match status" value="1"/>
</dbReference>
<dbReference type="SMART" id="SM00091">
    <property type="entry name" value="PAS"/>
    <property type="match status" value="1"/>
</dbReference>
<dbReference type="Proteomes" id="UP000502706">
    <property type="component" value="Chromosome"/>
</dbReference>
<organism evidence="3 4">
    <name type="scientific">Rubrobacter marinus</name>
    <dbReference type="NCBI Taxonomy" id="2653852"/>
    <lineage>
        <taxon>Bacteria</taxon>
        <taxon>Bacillati</taxon>
        <taxon>Actinomycetota</taxon>
        <taxon>Rubrobacteria</taxon>
        <taxon>Rubrobacterales</taxon>
        <taxon>Rubrobacteraceae</taxon>
        <taxon>Rubrobacter</taxon>
    </lineage>
</organism>
<dbReference type="InterPro" id="IPR052155">
    <property type="entry name" value="Biofilm_reg_signaling"/>
</dbReference>
<dbReference type="InterPro" id="IPR000014">
    <property type="entry name" value="PAS"/>
</dbReference>
<dbReference type="Gene3D" id="3.30.450.20">
    <property type="entry name" value="PAS domain"/>
    <property type="match status" value="1"/>
</dbReference>
<reference evidence="3 4" key="1">
    <citation type="submission" date="2019-10" db="EMBL/GenBank/DDBJ databases">
        <title>Rubrobacter sp nov SCSIO 52915 isolated from a deep-sea sediment in the South China Sea.</title>
        <authorList>
            <person name="Chen R.W."/>
        </authorList>
    </citation>
    <scope>NUCLEOTIDE SEQUENCE [LARGE SCALE GENOMIC DNA]</scope>
    <source>
        <strain evidence="3 4">SCSIO 52915</strain>
    </source>
</reference>
<dbReference type="Pfam" id="PF08447">
    <property type="entry name" value="PAS_3"/>
    <property type="match status" value="1"/>
</dbReference>
<proteinExistence type="predicted"/>
<sequence>MKEDPPSGRWCELEDREPDARVRALEARLAAALHELGEKERELGESEERFRVTFEKAPVGMAHVAPDGRWLRVNDKLCEIVGYGRDELLGLTFQDITHPRDLGKDLRNIDRVLKGEIGSYFLEKRCIRKDYRRIWISLGFSLVRTTAAPARTRSASTGTEPRPTP</sequence>
<dbReference type="InterPro" id="IPR013655">
    <property type="entry name" value="PAS_fold_3"/>
</dbReference>
<feature type="domain" description="PAS" evidence="2">
    <location>
        <begin position="46"/>
        <end position="116"/>
    </location>
</feature>
<accession>A0A6G8PUV3</accession>
<dbReference type="NCBIfam" id="TIGR00229">
    <property type="entry name" value="sensory_box"/>
    <property type="match status" value="1"/>
</dbReference>
<evidence type="ECO:0000256" key="1">
    <source>
        <dbReference type="SAM" id="Coils"/>
    </source>
</evidence>
<keyword evidence="1" id="KW-0175">Coiled coil</keyword>
<evidence type="ECO:0000259" key="2">
    <source>
        <dbReference type="PROSITE" id="PS50112"/>
    </source>
</evidence>
<dbReference type="AlphaFoldDB" id="A0A6G8PUV3"/>
<keyword evidence="4" id="KW-1185">Reference proteome</keyword>
<dbReference type="PROSITE" id="PS50112">
    <property type="entry name" value="PAS"/>
    <property type="match status" value="1"/>
</dbReference>
<feature type="coiled-coil region" evidence="1">
    <location>
        <begin position="22"/>
        <end position="49"/>
    </location>
</feature>
<dbReference type="KEGG" id="rmar:GBA65_03400"/>
<dbReference type="PANTHER" id="PTHR44757">
    <property type="entry name" value="DIGUANYLATE CYCLASE DGCP"/>
    <property type="match status" value="1"/>
</dbReference>
<protein>
    <submittedName>
        <fullName evidence="3">PAS domain S-box protein</fullName>
    </submittedName>
</protein>
<dbReference type="InterPro" id="IPR035965">
    <property type="entry name" value="PAS-like_dom_sf"/>
</dbReference>
<dbReference type="RefSeq" id="WP_166395393.1">
    <property type="nucleotide sequence ID" value="NZ_CP045121.1"/>
</dbReference>
<dbReference type="PANTHER" id="PTHR44757:SF2">
    <property type="entry name" value="BIOFILM ARCHITECTURE MAINTENANCE PROTEIN MBAA"/>
    <property type="match status" value="1"/>
</dbReference>
<dbReference type="EMBL" id="CP045121">
    <property type="protein sequence ID" value="QIN77715.1"/>
    <property type="molecule type" value="Genomic_DNA"/>
</dbReference>
<evidence type="ECO:0000313" key="4">
    <source>
        <dbReference type="Proteomes" id="UP000502706"/>
    </source>
</evidence>
<dbReference type="SUPFAM" id="SSF55785">
    <property type="entry name" value="PYP-like sensor domain (PAS domain)"/>
    <property type="match status" value="1"/>
</dbReference>
<name>A0A6G8PUV3_9ACTN</name>
<gene>
    <name evidence="3" type="ORF">GBA65_03400</name>
</gene>
<evidence type="ECO:0000313" key="3">
    <source>
        <dbReference type="EMBL" id="QIN77715.1"/>
    </source>
</evidence>